<dbReference type="EMBL" id="LBVU01000002">
    <property type="protein sequence ID" value="KKQ92426.1"/>
    <property type="molecule type" value="Genomic_DNA"/>
</dbReference>
<sequence>MKKTLFQKTASFIATIAVLINSFGAPLTVIAQEITPSPTPAETSSPTPEATASTELTASPTAQSDATPAETASPTPEITPTPTDTVTPAPTDTPIATQAPESNPTVQGPPASDQPTSSPTATPIVTPAQPEVEGSLTTEIVETNLFSETLQENSWFNLVTDKLDYAPTEAAVITGTGFAAGKTYNLTVSSVDEPATTTTVEVIADLNGSFAYVYQLDGNYRPNYSVEVKSDGVIVASTTFTDSPVSGTLLDSDGANDEPGQKDLTKLFFDYTNIPTSINIGWDWDDSGFSGANTGDACALFDTDTDGYANYALCVTVDNDPATFQTTSLYSCNDTRSDRCPSEAPISLFTSTCGANVQATDPFPGPPAAQQGDDYPNDSVASCTAQLSEVGGASSKLLDVCSFPSSISHSDPSDCIVASTASQTGFLEVKKVLDPTSDTGKFDLQIDGTTYAFDATHNGTTGEKIVDADSHTVSETAGTGTTLSNYTSSVVCRDTNGTGSVVSTTGSAPSWTVGVGNGDDIVCTITNTLRQAHLIVVKHVINDNGGTAVAGNFTLDSGGTNDTPDNFAGVESPGTDVTLDAGSYNVTESGPGGYSANYSADCSGSISAGQTKTCTVTNDDQAATLHVIKVVTNDNGGTKTFTDFSFQVNGGGATAFEADGQNDLTVNAGTYSVTEPGVAGYSTTYDNCSNLVISNGGSATCTITNDDIQPKLTLTKIVTNDNGGNAVVNDFPLFVGATGVTSGVQNGFDVGSYTASETNLTGYTAGSWGGDCATDGSITLAAGDVKACSITNNDQAAHIVLIKNVTNDNGGSAGANDFGLTVGSSSVTSSSTTDVNSNVSTTLNETGLAGYDFVSITGDAKCPAVLGGTVTLNEGETVTCTITNDDIAPTLKLTKSVTNDNGGTAVAGSWTLGADGDSGFQDLGDSTTFHTVKAGVSYALSESGLAGYAQDGNWSCDGGDQNGSNIALGLAQDIICTVTNNDIAPSLTLIKALVTNNGGNDTESDWTLTASGPTGFSGVGSSISNGASFYTGTYDLSESGPGGYIASNWVCTGGTQNDGNTITLSLGQSATCTITNDDVPASITLTKVVQNNFGGTAGVDDFGLSIGGTSVSSGQTLSVNSNSSYTLNEAGLSGYSFVSLTGDDLCPDVLGGTVTLDEGGTISCIITNSDVQPQLTVIKHVINDNGGSSLAGAFTINVTGTSVSTTSFGGSESGTTVTLNAGSYTVDEDLFAGYSKTLGADCFGTIAVGEHKTCTITNNDIAPTLTYVKSVTNNYGGTLGATDFPLFINGSQVITGTPNTLLANYLYTLTETQQTGYTGGYFTGDCSADGSIVLSVGDNKTCYISNTDVQPKLTITKVVINDDGGTKEITDFPLFVNSTSVKSGVQNGFNADSYTVSETGISGYTSTISGDCTANGSVTLAVGDVKSCVITNDDIAPRLTLVKTVVNDNGGDKVVSDFILKINDTSVISGEENILSAGTYTASEIELPGYAATVWGGDCNRDGSITLNPGDNKSCTITNDDQPATLRVVKVIDPGNTGATESFGDFWFEVNGGGTSAFEADGQNDLTVDAGTYNVTEKGVTGYSTSYDNCSDVAIPNGGEATCTVTNTAIAPTLTVIKIVENGNTGATFSSSDFQMKVDDANVPQNSAQDETIGSHTVSELGPSGYTSVFSGDCNTDGNVTLALADDKTCTITNTAIDPTLTLIKTVVNDNGGQKEVSDFPLFIDDNGVTSGESRVQTVGTHTATETSDAGYTASVWGGDCAENGTITLSLGDDKICTITNDDNPGTLIVKKVIDGGEASFQDFSFQINGGEPVGFDSEDGQNEETVDAGTYSVTEPKVENYVTSYDNCTRIQIANGESATCTITNIWQNPQISIIKENNAGGGVGAGSTVIYTIKVSNNGNVNFDNVLVTDFLPGGFTYVVGSTTGATFINVLGSKLTWNIDNLAPEETATITYQVTTNSALTDGDYKNFATCQATYNEEETISCDQVNSTVKIGHGISYGGNLQGQVLGASTELPATGSPTLLLILSLGLLGTGLYLKGYDKKRNVKN</sequence>
<dbReference type="STRING" id="1618572.UT17_C0002G0089"/>
<feature type="domain" description="DUF11" evidence="4">
    <location>
        <begin position="1885"/>
        <end position="1981"/>
    </location>
</feature>
<feature type="region of interest" description="Disordered" evidence="1">
    <location>
        <begin position="36"/>
        <end position="131"/>
    </location>
</feature>
<reference evidence="7 8" key="1">
    <citation type="journal article" date="2015" name="Nature">
        <title>rRNA introns, odd ribosomes, and small enigmatic genomes across a large radiation of phyla.</title>
        <authorList>
            <person name="Brown C.T."/>
            <person name="Hug L.A."/>
            <person name="Thomas B.C."/>
            <person name="Sharon I."/>
            <person name="Castelle C.J."/>
            <person name="Singh A."/>
            <person name="Wilkins M.J."/>
            <person name="Williams K.H."/>
            <person name="Banfield J.F."/>
        </authorList>
    </citation>
    <scope>NUCLEOTIDE SEQUENCE [LARGE SCALE GENOMIC DNA]</scope>
</reference>
<keyword evidence="2" id="KW-0812">Transmembrane</keyword>
<name>A0A0G0PSU1_9BACT</name>
<accession>A0A0G0PSU1</accession>
<dbReference type="PATRIC" id="fig|1618572.3.peg.250"/>
<evidence type="ECO:0000259" key="5">
    <source>
        <dbReference type="Pfam" id="PF19403"/>
    </source>
</evidence>
<dbReference type="Proteomes" id="UP000034774">
    <property type="component" value="Unassembled WGS sequence"/>
</dbReference>
<feature type="domain" description="SpaA-like prealbumin fold" evidence="5">
    <location>
        <begin position="1078"/>
        <end position="1166"/>
    </location>
</feature>
<dbReference type="InterPro" id="IPR048834">
    <property type="entry name" value="SpaA_pre-album"/>
</dbReference>
<dbReference type="NCBIfam" id="TIGR01451">
    <property type="entry name" value="B_ant_repeat"/>
    <property type="match status" value="1"/>
</dbReference>
<feature type="domain" description="SpaA-like prealbumin fold" evidence="5">
    <location>
        <begin position="1783"/>
        <end position="1864"/>
    </location>
</feature>
<evidence type="ECO:0000256" key="1">
    <source>
        <dbReference type="SAM" id="MobiDB-lite"/>
    </source>
</evidence>
<proteinExistence type="predicted"/>
<feature type="domain" description="SpaA-like prealbumin fold" evidence="5">
    <location>
        <begin position="1351"/>
        <end position="1430"/>
    </location>
</feature>
<feature type="domain" description="SpaA-like prealbumin fold" evidence="5">
    <location>
        <begin position="1613"/>
        <end position="1692"/>
    </location>
</feature>
<keyword evidence="2" id="KW-0472">Membrane</keyword>
<feature type="compositionally biased region" description="Polar residues" evidence="1">
    <location>
        <begin position="113"/>
        <end position="123"/>
    </location>
</feature>
<keyword evidence="3" id="KW-0732">Signal</keyword>
<feature type="domain" description="SpaA-like prealbumin fold" evidence="5">
    <location>
        <begin position="888"/>
        <end position="978"/>
    </location>
</feature>
<feature type="domain" description="SpaA-like prealbumin fold" evidence="5">
    <location>
        <begin position="1436"/>
        <end position="1517"/>
    </location>
</feature>
<feature type="compositionally biased region" description="Polar residues" evidence="1">
    <location>
        <begin position="56"/>
        <end position="65"/>
    </location>
</feature>
<dbReference type="InterPro" id="IPR045826">
    <property type="entry name" value="SpaA_PFL_dom_2"/>
</dbReference>
<evidence type="ECO:0000259" key="4">
    <source>
        <dbReference type="Pfam" id="PF01345"/>
    </source>
</evidence>
<protein>
    <submittedName>
        <fullName evidence="7">Uncharacterized protein</fullName>
    </submittedName>
</protein>
<feature type="compositionally biased region" description="Low complexity" evidence="1">
    <location>
        <begin position="40"/>
        <end position="55"/>
    </location>
</feature>
<evidence type="ECO:0000259" key="6">
    <source>
        <dbReference type="Pfam" id="PF20674"/>
    </source>
</evidence>
<comment type="caution">
    <text evidence="7">The sequence shown here is derived from an EMBL/GenBank/DDBJ whole genome shotgun (WGS) entry which is preliminary data.</text>
</comment>
<feature type="domain" description="SpaA-like prealbumin fold" evidence="5">
    <location>
        <begin position="984"/>
        <end position="1074"/>
    </location>
</feature>
<keyword evidence="2" id="KW-1133">Transmembrane helix</keyword>
<dbReference type="Pfam" id="PF01345">
    <property type="entry name" value="DUF11"/>
    <property type="match status" value="1"/>
</dbReference>
<feature type="domain" description="SpaA-like prealbumin fold" evidence="5">
    <location>
        <begin position="1700"/>
        <end position="1779"/>
    </location>
</feature>
<dbReference type="InterPro" id="IPR001434">
    <property type="entry name" value="OmcB-like_DUF11"/>
</dbReference>
<evidence type="ECO:0000313" key="8">
    <source>
        <dbReference type="Proteomes" id="UP000034774"/>
    </source>
</evidence>
<feature type="domain" description="SpaA-like prealbumin fold" evidence="5">
    <location>
        <begin position="1262"/>
        <end position="1344"/>
    </location>
</feature>
<feature type="domain" description="SpaA-like prealbumin fold" evidence="5">
    <location>
        <begin position="620"/>
        <end position="703"/>
    </location>
</feature>
<feature type="domain" description="SpaA-like prealbumin fold" evidence="5">
    <location>
        <begin position="1172"/>
        <end position="1256"/>
    </location>
</feature>
<dbReference type="Gene3D" id="2.60.40.1170">
    <property type="entry name" value="Mu homology domain, subdomain B"/>
    <property type="match status" value="1"/>
</dbReference>
<evidence type="ECO:0000256" key="2">
    <source>
        <dbReference type="SAM" id="Phobius"/>
    </source>
</evidence>
<feature type="transmembrane region" description="Helical" evidence="2">
    <location>
        <begin position="2020"/>
        <end position="2039"/>
    </location>
</feature>
<organism evidence="7 8">
    <name type="scientific">Candidatus Woesebacteria bacterium GW2011_GWB1_39_10</name>
    <dbReference type="NCBI Taxonomy" id="1618572"/>
    <lineage>
        <taxon>Bacteria</taxon>
        <taxon>Candidatus Woeseibacteriota</taxon>
    </lineage>
</organism>
<dbReference type="InterPro" id="IPR047589">
    <property type="entry name" value="DUF11_rpt"/>
</dbReference>
<evidence type="ECO:0000256" key="3">
    <source>
        <dbReference type="SAM" id="SignalP"/>
    </source>
</evidence>
<gene>
    <name evidence="7" type="ORF">UT17_C0002G0089</name>
</gene>
<dbReference type="Pfam" id="PF20674">
    <property type="entry name" value="SpaA_3"/>
    <property type="match status" value="1"/>
</dbReference>
<feature type="domain" description="SpaA-like prealbumin fold" evidence="5">
    <location>
        <begin position="531"/>
        <end position="614"/>
    </location>
</feature>
<dbReference type="Pfam" id="PF19403">
    <property type="entry name" value="SpaA_2"/>
    <property type="match status" value="15"/>
</dbReference>
<feature type="chain" id="PRO_5002533938" evidence="3">
    <location>
        <begin position="32"/>
        <end position="2050"/>
    </location>
</feature>
<feature type="compositionally biased region" description="Low complexity" evidence="1">
    <location>
        <begin position="66"/>
        <end position="100"/>
    </location>
</feature>
<feature type="signal peptide" evidence="3">
    <location>
        <begin position="1"/>
        <end position="31"/>
    </location>
</feature>
<feature type="domain" description="SpaA-like prealbumin fold" evidence="5">
    <location>
        <begin position="794"/>
        <end position="882"/>
    </location>
</feature>
<feature type="domain" description="SpaA-like prealbumin fold" evidence="5">
    <location>
        <begin position="1521"/>
        <end position="1605"/>
    </location>
</feature>
<evidence type="ECO:0000313" key="7">
    <source>
        <dbReference type="EMBL" id="KKQ92426.1"/>
    </source>
</evidence>
<feature type="domain" description="SpaA-like prealbumin fold" evidence="5">
    <location>
        <begin position="710"/>
        <end position="790"/>
    </location>
</feature>
<dbReference type="Gene3D" id="2.40.160.150">
    <property type="match status" value="5"/>
</dbReference>
<feature type="domain" description="SpaA-like prealbumin fold" evidence="6">
    <location>
        <begin position="460"/>
        <end position="528"/>
    </location>
</feature>